<feature type="repeat" description="WD" evidence="6">
    <location>
        <begin position="450"/>
        <end position="481"/>
    </location>
</feature>
<reference evidence="9" key="2">
    <citation type="submission" date="2009-11" db="EMBL/GenBank/DDBJ databases">
        <title>The Genome Sequence of Allomyces macrogynus strain ATCC 38327.</title>
        <authorList>
            <consortium name="The Broad Institute Genome Sequencing Platform"/>
            <person name="Russ C."/>
            <person name="Cuomo C."/>
            <person name="Shea T."/>
            <person name="Young S.K."/>
            <person name="Zeng Q."/>
            <person name="Koehrsen M."/>
            <person name="Haas B."/>
            <person name="Borodovsky M."/>
            <person name="Guigo R."/>
            <person name="Alvarado L."/>
            <person name="Berlin A."/>
            <person name="Borenstein D."/>
            <person name="Chen Z."/>
            <person name="Engels R."/>
            <person name="Freedman E."/>
            <person name="Gellesch M."/>
            <person name="Goldberg J."/>
            <person name="Griggs A."/>
            <person name="Gujja S."/>
            <person name="Heiman D."/>
            <person name="Hepburn T."/>
            <person name="Howarth C."/>
            <person name="Jen D."/>
            <person name="Larson L."/>
            <person name="Lewis B."/>
            <person name="Mehta T."/>
            <person name="Park D."/>
            <person name="Pearson M."/>
            <person name="Roberts A."/>
            <person name="Saif S."/>
            <person name="Shenoy N."/>
            <person name="Sisk P."/>
            <person name="Stolte C."/>
            <person name="Sykes S."/>
            <person name="Walk T."/>
            <person name="White J."/>
            <person name="Yandava C."/>
            <person name="Burger G."/>
            <person name="Gray M.W."/>
            <person name="Holland P.W.H."/>
            <person name="King N."/>
            <person name="Lang F.B.F."/>
            <person name="Roger A.J."/>
            <person name="Ruiz-Trillo I."/>
            <person name="Lander E."/>
            <person name="Nusbaum C."/>
        </authorList>
    </citation>
    <scope>NUCLEOTIDE SEQUENCE [LARGE SCALE GENOMIC DNA]</scope>
    <source>
        <strain evidence="9">ATCC 38327</strain>
    </source>
</reference>
<comment type="subcellular location">
    <subcellularLocation>
        <location evidence="1">Nucleus</location>
        <location evidence="1">Nucleolus</location>
    </subcellularLocation>
</comment>
<name>A0A0L0SZR2_ALLM3</name>
<evidence type="ECO:0000256" key="1">
    <source>
        <dbReference type="ARBA" id="ARBA00004604"/>
    </source>
</evidence>
<dbReference type="PANTHER" id="PTHR19858:SF0">
    <property type="entry name" value="PERIODIC TRYPTOPHAN PROTEIN 2 HOMOLOG"/>
    <property type="match status" value="1"/>
</dbReference>
<feature type="repeat" description="WD" evidence="6">
    <location>
        <begin position="490"/>
        <end position="531"/>
    </location>
</feature>
<dbReference type="CDD" id="cd00200">
    <property type="entry name" value="WD40"/>
    <property type="match status" value="1"/>
</dbReference>
<organism evidence="8 9">
    <name type="scientific">Allomyces macrogynus (strain ATCC 38327)</name>
    <name type="common">Allomyces javanicus var. macrogynus</name>
    <dbReference type="NCBI Taxonomy" id="578462"/>
    <lineage>
        <taxon>Eukaryota</taxon>
        <taxon>Fungi</taxon>
        <taxon>Fungi incertae sedis</taxon>
        <taxon>Blastocladiomycota</taxon>
        <taxon>Blastocladiomycetes</taxon>
        <taxon>Blastocladiales</taxon>
        <taxon>Blastocladiaceae</taxon>
        <taxon>Allomyces</taxon>
    </lineage>
</organism>
<dbReference type="InterPro" id="IPR019775">
    <property type="entry name" value="WD40_repeat_CS"/>
</dbReference>
<dbReference type="PROSITE" id="PS50294">
    <property type="entry name" value="WD_REPEATS_REGION"/>
    <property type="match status" value="3"/>
</dbReference>
<reference evidence="8 9" key="1">
    <citation type="submission" date="2009-11" db="EMBL/GenBank/DDBJ databases">
        <title>Annotation of Allomyces macrogynus ATCC 38327.</title>
        <authorList>
            <consortium name="The Broad Institute Genome Sequencing Platform"/>
            <person name="Russ C."/>
            <person name="Cuomo C."/>
            <person name="Burger G."/>
            <person name="Gray M.W."/>
            <person name="Holland P.W.H."/>
            <person name="King N."/>
            <person name="Lang F.B.F."/>
            <person name="Roger A.J."/>
            <person name="Ruiz-Trillo I."/>
            <person name="Young S.K."/>
            <person name="Zeng Q."/>
            <person name="Gargeya S."/>
            <person name="Fitzgerald M."/>
            <person name="Haas B."/>
            <person name="Abouelleil A."/>
            <person name="Alvarado L."/>
            <person name="Arachchi H.M."/>
            <person name="Berlin A."/>
            <person name="Chapman S.B."/>
            <person name="Gearin G."/>
            <person name="Goldberg J."/>
            <person name="Griggs A."/>
            <person name="Gujja S."/>
            <person name="Hansen M."/>
            <person name="Heiman D."/>
            <person name="Howarth C."/>
            <person name="Larimer J."/>
            <person name="Lui A."/>
            <person name="MacDonald P.J.P."/>
            <person name="McCowen C."/>
            <person name="Montmayeur A."/>
            <person name="Murphy C."/>
            <person name="Neiman D."/>
            <person name="Pearson M."/>
            <person name="Priest M."/>
            <person name="Roberts A."/>
            <person name="Saif S."/>
            <person name="Shea T."/>
            <person name="Sisk P."/>
            <person name="Stolte C."/>
            <person name="Sykes S."/>
            <person name="Wortman J."/>
            <person name="Nusbaum C."/>
            <person name="Birren B."/>
        </authorList>
    </citation>
    <scope>NUCLEOTIDE SEQUENCE [LARGE SCALE GENOMIC DNA]</scope>
    <source>
        <strain evidence="8 9">ATCC 38327</strain>
    </source>
</reference>
<dbReference type="SUPFAM" id="SSF50998">
    <property type="entry name" value="Quinoprotein alcohol dehydrogenase-like"/>
    <property type="match status" value="1"/>
</dbReference>
<dbReference type="InterPro" id="IPR011047">
    <property type="entry name" value="Quinoprotein_ADH-like_sf"/>
</dbReference>
<dbReference type="InterPro" id="IPR015943">
    <property type="entry name" value="WD40/YVTN_repeat-like_dom_sf"/>
</dbReference>
<accession>A0A0L0SZR2</accession>
<evidence type="ECO:0000313" key="8">
    <source>
        <dbReference type="EMBL" id="KNE67961.1"/>
    </source>
</evidence>
<dbReference type="OrthoDB" id="3142434at2759"/>
<dbReference type="AlphaFoldDB" id="A0A0L0SZR2"/>
<protein>
    <recommendedName>
        <fullName evidence="7">Small-subunit processome Utp12 domain-containing protein</fullName>
    </recommendedName>
</protein>
<evidence type="ECO:0000256" key="5">
    <source>
        <dbReference type="ARBA" id="ARBA00023242"/>
    </source>
</evidence>
<dbReference type="Pfam" id="PF00400">
    <property type="entry name" value="WD40"/>
    <property type="match status" value="5"/>
</dbReference>
<keyword evidence="3 6" id="KW-0853">WD repeat</keyword>
<dbReference type="STRING" id="578462.A0A0L0SZR2"/>
<feature type="repeat" description="WD" evidence="6">
    <location>
        <begin position="324"/>
        <end position="355"/>
    </location>
</feature>
<dbReference type="SUPFAM" id="SSF50978">
    <property type="entry name" value="WD40 repeat-like"/>
    <property type="match status" value="1"/>
</dbReference>
<dbReference type="InterPro" id="IPR007148">
    <property type="entry name" value="SSU_processome_Utp12"/>
</dbReference>
<evidence type="ECO:0000256" key="4">
    <source>
        <dbReference type="ARBA" id="ARBA00022737"/>
    </source>
</evidence>
<evidence type="ECO:0000256" key="6">
    <source>
        <dbReference type="PROSITE-ProRule" id="PRU00221"/>
    </source>
</evidence>
<dbReference type="PROSITE" id="PS50082">
    <property type="entry name" value="WD_REPEATS_2"/>
    <property type="match status" value="4"/>
</dbReference>
<dbReference type="eggNOG" id="KOG0291">
    <property type="taxonomic scope" value="Eukaryota"/>
</dbReference>
<dbReference type="GO" id="GO:0034388">
    <property type="term" value="C:Pwp2p-containing subcomplex of 90S preribosome"/>
    <property type="evidence" value="ECO:0007669"/>
    <property type="project" value="TreeGrafter"/>
</dbReference>
<sequence>MKSDFQFANLCGTVYRQGNVVFSPDGNAVYSPVGNRVSCFDLVHAQSFTFPFENRKTIATLALSPSGTLLLAIDEDGHATLANTNRRVVLASHHFKDKVRSAAFSPDGKWIVVATGKNAQVWKTPGFHREFAPFILHRVFTGHFDDVVHVAWRADSRVFLTCARDMTTRVFAVTAPSSGYQVITLGGHRHPVIGAYFAGGDQSTVYSISRDGTVLTWKLHLDPETTLPTRAEAAGKHFFAVPGAKAVTTAWHATRGLLVVGFSTGVFGLWELPSFSHVHTLSLGQHPVTAAAINMSGEWLALGSAALGQLVVWEWPSESYVLKQQGHAYDLTSVAWSPAGVIATGGDDAKIKLWNDNGFAYVTFDQHAGPISGLQFARHGRVLFSSSLDGTVRAFDLTRYRNFKTYTTPSPMQFACLAVDEGCDLVCAGAVDKFDVHVWAVQTGKLLETLAGHTAPVSCMAFAGTQLVTGSWDRTVRVWNVFERTLAMEAFQHQSEVLALAVRGDAQHVAVATLDGLISVWHLRDSKQVAVIDGRRDIKGGRKVTDLVNAHNAGAGKCFTSLCYTADGEYLLAGGRSKYVCIYHVASATLVRRFQVSHNMALDGIVEELNSRRMTEAGTNLDVLERLTRHDTDRDAREAGTLASASQLLPGAQRGDLAERTTHPEIRTSGVRFSPTGRAWCAASPEGLLIYALDDRVLFDPFDLDVDITPTAIADAVQAREYATALLMALRLSEPALILVALEAVPPARIDLIVKDLPRKYVPPLVQFVAKYAQKSKHVEFVLMWVAAVVRYHARELRGENGVVGAGDVAAALRLLKKVVAQWSADMGKVADENAWTMQFLLAAKRDLDLDGTAAGMEVDADT</sequence>
<evidence type="ECO:0000313" key="9">
    <source>
        <dbReference type="Proteomes" id="UP000054350"/>
    </source>
</evidence>
<evidence type="ECO:0000256" key="2">
    <source>
        <dbReference type="ARBA" id="ARBA00010226"/>
    </source>
</evidence>
<feature type="repeat" description="WD" evidence="6">
    <location>
        <begin position="364"/>
        <end position="405"/>
    </location>
</feature>
<dbReference type="InterPro" id="IPR001680">
    <property type="entry name" value="WD40_rpt"/>
</dbReference>
<dbReference type="Pfam" id="PF04003">
    <property type="entry name" value="Utp12"/>
    <property type="match status" value="1"/>
</dbReference>
<keyword evidence="9" id="KW-1185">Reference proteome</keyword>
<gene>
    <name evidence="8" type="ORF">AMAG_13142</name>
</gene>
<evidence type="ECO:0000256" key="3">
    <source>
        <dbReference type="ARBA" id="ARBA00022574"/>
    </source>
</evidence>
<dbReference type="GO" id="GO:0032040">
    <property type="term" value="C:small-subunit processome"/>
    <property type="evidence" value="ECO:0007669"/>
    <property type="project" value="TreeGrafter"/>
</dbReference>
<dbReference type="PANTHER" id="PTHR19858">
    <property type="entry name" value="WD40 REPEAT PROTEIN"/>
    <property type="match status" value="1"/>
</dbReference>
<proteinExistence type="inferred from homology"/>
<dbReference type="Proteomes" id="UP000054350">
    <property type="component" value="Unassembled WGS sequence"/>
</dbReference>
<dbReference type="GO" id="GO:0000028">
    <property type="term" value="P:ribosomal small subunit assembly"/>
    <property type="evidence" value="ECO:0007669"/>
    <property type="project" value="TreeGrafter"/>
</dbReference>
<keyword evidence="4" id="KW-0677">Repeat</keyword>
<dbReference type="SMART" id="SM00320">
    <property type="entry name" value="WD40"/>
    <property type="match status" value="10"/>
</dbReference>
<dbReference type="Gene3D" id="2.130.10.10">
    <property type="entry name" value="YVTN repeat-like/Quinoprotein amine dehydrogenase"/>
    <property type="match status" value="3"/>
</dbReference>
<dbReference type="InterPro" id="IPR027145">
    <property type="entry name" value="PWP2"/>
</dbReference>
<keyword evidence="5" id="KW-0539">Nucleus</keyword>
<feature type="domain" description="Small-subunit processome Utp12" evidence="7">
    <location>
        <begin position="735"/>
        <end position="842"/>
    </location>
</feature>
<evidence type="ECO:0000259" key="7">
    <source>
        <dbReference type="Pfam" id="PF04003"/>
    </source>
</evidence>
<dbReference type="PROSITE" id="PS00678">
    <property type="entry name" value="WD_REPEATS_1"/>
    <property type="match status" value="1"/>
</dbReference>
<dbReference type="EMBL" id="GG745355">
    <property type="protein sequence ID" value="KNE67961.1"/>
    <property type="molecule type" value="Genomic_DNA"/>
</dbReference>
<dbReference type="OMA" id="VYEWQSE"/>
<dbReference type="VEuPathDB" id="FungiDB:AMAG_13142"/>
<comment type="similarity">
    <text evidence="2">Belongs to the WD repeat PWP2 family.</text>
</comment>
<dbReference type="GO" id="GO:0000462">
    <property type="term" value="P:maturation of SSU-rRNA from tricistronic rRNA transcript (SSU-rRNA, 5.8S rRNA, LSU-rRNA)"/>
    <property type="evidence" value="ECO:0007669"/>
    <property type="project" value="TreeGrafter"/>
</dbReference>
<dbReference type="InterPro" id="IPR036322">
    <property type="entry name" value="WD40_repeat_dom_sf"/>
</dbReference>